<evidence type="ECO:0000313" key="1">
    <source>
        <dbReference type="EMBL" id="MPC49925.1"/>
    </source>
</evidence>
<accession>A0A5B7FX67</accession>
<gene>
    <name evidence="1" type="ORF">E2C01_043740</name>
</gene>
<evidence type="ECO:0000313" key="2">
    <source>
        <dbReference type="Proteomes" id="UP000324222"/>
    </source>
</evidence>
<dbReference type="AlphaFoldDB" id="A0A5B7FX67"/>
<comment type="caution">
    <text evidence="1">The sequence shown here is derived from an EMBL/GenBank/DDBJ whole genome shotgun (WGS) entry which is preliminary data.</text>
</comment>
<organism evidence="1 2">
    <name type="scientific">Portunus trituberculatus</name>
    <name type="common">Swimming crab</name>
    <name type="synonym">Neptunus trituberculatus</name>
    <dbReference type="NCBI Taxonomy" id="210409"/>
    <lineage>
        <taxon>Eukaryota</taxon>
        <taxon>Metazoa</taxon>
        <taxon>Ecdysozoa</taxon>
        <taxon>Arthropoda</taxon>
        <taxon>Crustacea</taxon>
        <taxon>Multicrustacea</taxon>
        <taxon>Malacostraca</taxon>
        <taxon>Eumalacostraca</taxon>
        <taxon>Eucarida</taxon>
        <taxon>Decapoda</taxon>
        <taxon>Pleocyemata</taxon>
        <taxon>Brachyura</taxon>
        <taxon>Eubrachyura</taxon>
        <taxon>Portunoidea</taxon>
        <taxon>Portunidae</taxon>
        <taxon>Portuninae</taxon>
        <taxon>Portunus</taxon>
    </lineage>
</organism>
<dbReference type="Proteomes" id="UP000324222">
    <property type="component" value="Unassembled WGS sequence"/>
</dbReference>
<sequence>MRARVALTALEVHLHQKESSHLQRVKIIDFKQLSLRQVIVSPRAPPHMYNVAHLSRTHTGRHLVGRRGRARVGQAGLGRGARVPLLTSREQLAGIREDFSLPILLFRQPLFS</sequence>
<name>A0A5B7FX67_PORTR</name>
<keyword evidence="2" id="KW-1185">Reference proteome</keyword>
<protein>
    <submittedName>
        <fullName evidence="1">Uncharacterized protein</fullName>
    </submittedName>
</protein>
<dbReference type="EMBL" id="VSRR010009183">
    <property type="protein sequence ID" value="MPC49925.1"/>
    <property type="molecule type" value="Genomic_DNA"/>
</dbReference>
<reference evidence="1 2" key="1">
    <citation type="submission" date="2019-05" db="EMBL/GenBank/DDBJ databases">
        <title>Another draft genome of Portunus trituberculatus and its Hox gene families provides insights of decapod evolution.</title>
        <authorList>
            <person name="Jeong J.-H."/>
            <person name="Song I."/>
            <person name="Kim S."/>
            <person name="Choi T."/>
            <person name="Kim D."/>
            <person name="Ryu S."/>
            <person name="Kim W."/>
        </authorList>
    </citation>
    <scope>NUCLEOTIDE SEQUENCE [LARGE SCALE GENOMIC DNA]</scope>
    <source>
        <tissue evidence="1">Muscle</tissue>
    </source>
</reference>
<proteinExistence type="predicted"/>